<dbReference type="GO" id="GO:0005789">
    <property type="term" value="C:endoplasmic reticulum membrane"/>
    <property type="evidence" value="ECO:0007669"/>
    <property type="project" value="UniProtKB-SubCell"/>
</dbReference>
<comment type="caution">
    <text evidence="12">The sequence shown here is derived from an EMBL/GenBank/DDBJ whole genome shotgun (WGS) entry which is preliminary data.</text>
</comment>
<dbReference type="Pfam" id="PF20428">
    <property type="entry name" value="Sey1_3HB"/>
    <property type="match status" value="1"/>
</dbReference>
<dbReference type="EC" id="3.6.5.-" evidence="8"/>
<dbReference type="HAMAP" id="MF_03109">
    <property type="entry name" value="Sey1"/>
    <property type="match status" value="1"/>
</dbReference>
<sequence>MQAGPPNPERGLLQVVSGTGEFNDAIVRNFLTTNKLDQAGVDYQIIAITGPQSSGKSTLLNHVFGTNFEEMDAFKGRGQTTKGIWLARSTRVVTPPTLVMDLEGSDGRERGEDDTSFERQSSLFALAIADVLVINIWAKDIGRETGSGKPLLKTVFQVNLKLFAPAPNRRRTVLLFVFRDRTRTPLPKLVEVWTGDLERMWESIAKPAQFAESSLTDFFEVQYAALPNFEEKEEDFRAESFLLKRRFQLDEEESLVRVSSDKLPGHTLGLSMQKVWEVIREQKDLNLPAHKVMVANIRCGEIAADQLQALKQDQAWVSLSQDASAGLVPGFGGRSNALISSCLSGYDEEARYFDPGVKQAKQAELLQKLHEAFLPAFNAQQSHLHQAMVAAFQQSLKASLAAHPRSFASSAARCKNEALQHYKEGLQDAYVEGTQWDTQQPSSAFQAKIDAITAELKNDQIVKVSAGARKSLGDVLSGPALALLDAAPQDLWPRLDSLCSRAVSSVHQASQEKLTGYELSKAEEKRMWQQLVAACQERLDGYLQEVTHTLHGRMKDRFAQHFSRDEHNLPRVWGTRTRIPLITSQARLAAAQMLALLAVDRLRAPKGAVAQVEKAVLALAASAGQQRAASSDLGSLASSTSTSSNNSSSVEPQPDSLDMLTASEWPGISPEHVLQSPSQCRTLWRHFVSDSELSVQQALATQQAQRAASNRAPPLWALAAIGVLGWNEAVAMLYNPIWLVIILLLGLFCYSLYKELDVDAELQHGPLPAALSLAANFLPASRRVMSRSGQSLRSWLQPEHYGQIMQTVQAQAQTAMGKAKEAQASSSSVHSTQNNLQQRHGATVGIEMSSSIPAAGSDSHVKSH</sequence>
<keyword evidence="5 8" id="KW-1133">Transmembrane helix</keyword>
<evidence type="ECO:0000256" key="4">
    <source>
        <dbReference type="ARBA" id="ARBA00022824"/>
    </source>
</evidence>
<dbReference type="InterPro" id="IPR046758">
    <property type="entry name" value="Sey1/RHD3-like_3HB"/>
</dbReference>
<comment type="function">
    <text evidence="8">Probable GTP-binding protein that may be involved in cell development.</text>
</comment>
<dbReference type="InterPro" id="IPR027417">
    <property type="entry name" value="P-loop_NTPase"/>
</dbReference>
<keyword evidence="1 8" id="KW-0812">Transmembrane</keyword>
<dbReference type="GO" id="GO:0005525">
    <property type="term" value="F:GTP binding"/>
    <property type="evidence" value="ECO:0007669"/>
    <property type="project" value="UniProtKB-UniRule"/>
</dbReference>
<feature type="topological domain" description="Lumenal" evidence="8">
    <location>
        <begin position="734"/>
        <end position="736"/>
    </location>
</feature>
<evidence type="ECO:0000256" key="2">
    <source>
        <dbReference type="ARBA" id="ARBA00022741"/>
    </source>
</evidence>
<feature type="binding site" evidence="8">
    <location>
        <begin position="50"/>
        <end position="57"/>
    </location>
    <ligand>
        <name>GTP</name>
        <dbReference type="ChEBI" id="CHEBI:37565"/>
    </ligand>
</feature>
<feature type="region of interest" description="Disordered" evidence="9">
    <location>
        <begin position="632"/>
        <end position="656"/>
    </location>
</feature>
<dbReference type="EMBL" id="JALJOV010001823">
    <property type="protein sequence ID" value="KAK9839889.1"/>
    <property type="molecule type" value="Genomic_DNA"/>
</dbReference>
<feature type="domain" description="GB1/RHD3-type G" evidence="11">
    <location>
        <begin position="40"/>
        <end position="275"/>
    </location>
</feature>
<keyword evidence="2 8" id="KW-0547">Nucleotide-binding</keyword>
<evidence type="ECO:0000256" key="8">
    <source>
        <dbReference type="HAMAP-Rule" id="MF_03109"/>
    </source>
</evidence>
<dbReference type="CDD" id="cd01851">
    <property type="entry name" value="GBP"/>
    <property type="match status" value="1"/>
</dbReference>
<evidence type="ECO:0000313" key="13">
    <source>
        <dbReference type="Proteomes" id="UP001485043"/>
    </source>
</evidence>
<feature type="topological domain" description="Cytoplasmic" evidence="8">
    <location>
        <begin position="1"/>
        <end position="712"/>
    </location>
</feature>
<keyword evidence="3 8" id="KW-0378">Hydrolase</keyword>
<dbReference type="SUPFAM" id="SSF52540">
    <property type="entry name" value="P-loop containing nucleoside triphosphate hydrolases"/>
    <property type="match status" value="1"/>
</dbReference>
<dbReference type="GO" id="GO:0016320">
    <property type="term" value="P:endoplasmic reticulum membrane fusion"/>
    <property type="evidence" value="ECO:0007669"/>
    <property type="project" value="TreeGrafter"/>
</dbReference>
<dbReference type="AlphaFoldDB" id="A0AAW1S1R0"/>
<organism evidence="12 13">
    <name type="scientific">Apatococcus fuscideae</name>
    <dbReference type="NCBI Taxonomy" id="2026836"/>
    <lineage>
        <taxon>Eukaryota</taxon>
        <taxon>Viridiplantae</taxon>
        <taxon>Chlorophyta</taxon>
        <taxon>core chlorophytes</taxon>
        <taxon>Trebouxiophyceae</taxon>
        <taxon>Chlorellales</taxon>
        <taxon>Chlorellaceae</taxon>
        <taxon>Apatococcus</taxon>
    </lineage>
</organism>
<accession>A0AAW1S1R0</accession>
<gene>
    <name evidence="12" type="ORF">WJX84_000594</name>
</gene>
<evidence type="ECO:0000256" key="5">
    <source>
        <dbReference type="ARBA" id="ARBA00022989"/>
    </source>
</evidence>
<keyword evidence="7 8" id="KW-0472">Membrane</keyword>
<dbReference type="Gene3D" id="3.40.50.300">
    <property type="entry name" value="P-loop containing nucleotide triphosphate hydrolases"/>
    <property type="match status" value="1"/>
</dbReference>
<keyword evidence="6 8" id="KW-0342">GTP-binding</keyword>
<dbReference type="InterPro" id="IPR008803">
    <property type="entry name" value="RHD3/Sey1"/>
</dbReference>
<dbReference type="PANTHER" id="PTHR45923:SF2">
    <property type="entry name" value="PROTEIN SEY1"/>
    <property type="match status" value="1"/>
</dbReference>
<dbReference type="Proteomes" id="UP001485043">
    <property type="component" value="Unassembled WGS sequence"/>
</dbReference>
<dbReference type="PANTHER" id="PTHR45923">
    <property type="entry name" value="PROTEIN SEY1"/>
    <property type="match status" value="1"/>
</dbReference>
<protein>
    <recommendedName>
        <fullName evidence="8">Protein ROOT HAIR DEFECTIVE 3 homolog</fullName>
        <ecNumber evidence="8">3.6.5.-</ecNumber>
    </recommendedName>
    <alternativeName>
        <fullName evidence="8">Protein SEY1 homolog</fullName>
    </alternativeName>
</protein>
<evidence type="ECO:0000256" key="7">
    <source>
        <dbReference type="ARBA" id="ARBA00023136"/>
    </source>
</evidence>
<evidence type="ECO:0000256" key="3">
    <source>
        <dbReference type="ARBA" id="ARBA00022801"/>
    </source>
</evidence>
<evidence type="ECO:0000256" key="6">
    <source>
        <dbReference type="ARBA" id="ARBA00023134"/>
    </source>
</evidence>
<comment type="subcellular location">
    <subcellularLocation>
        <location evidence="8">Endoplasmic reticulum membrane</location>
        <topology evidence="8">Multi-pass membrane protein</topology>
    </subcellularLocation>
</comment>
<evidence type="ECO:0000256" key="9">
    <source>
        <dbReference type="SAM" id="MobiDB-lite"/>
    </source>
</evidence>
<keyword evidence="13" id="KW-1185">Reference proteome</keyword>
<name>A0AAW1S1R0_9CHLO</name>
<comment type="similarity">
    <text evidence="8">Belongs to the TRAFAC class dynamin-like GTPase superfamily. GB1/RHD3 GTPase family. RHD3 subfamily.</text>
</comment>
<dbReference type="PROSITE" id="PS51715">
    <property type="entry name" value="G_GB1_RHD3"/>
    <property type="match status" value="1"/>
</dbReference>
<evidence type="ECO:0000313" key="12">
    <source>
        <dbReference type="EMBL" id="KAK9839889.1"/>
    </source>
</evidence>
<feature type="topological domain" description="Cytoplasmic" evidence="8">
    <location>
        <begin position="758"/>
        <end position="864"/>
    </location>
</feature>
<feature type="compositionally biased region" description="Low complexity" evidence="9">
    <location>
        <begin position="632"/>
        <end position="649"/>
    </location>
</feature>
<dbReference type="Pfam" id="PF05879">
    <property type="entry name" value="RHD3_GTPase"/>
    <property type="match status" value="1"/>
</dbReference>
<keyword evidence="4 8" id="KW-0256">Endoplasmic reticulum</keyword>
<evidence type="ECO:0000256" key="10">
    <source>
        <dbReference type="SAM" id="Phobius"/>
    </source>
</evidence>
<evidence type="ECO:0000256" key="1">
    <source>
        <dbReference type="ARBA" id="ARBA00022692"/>
    </source>
</evidence>
<feature type="transmembrane region" description="Helical" evidence="10">
    <location>
        <begin position="733"/>
        <end position="753"/>
    </location>
</feature>
<proteinExistence type="inferred from homology"/>
<evidence type="ECO:0000259" key="11">
    <source>
        <dbReference type="PROSITE" id="PS51715"/>
    </source>
</evidence>
<reference evidence="12 13" key="1">
    <citation type="journal article" date="2024" name="Nat. Commun.">
        <title>Phylogenomics reveals the evolutionary origins of lichenization in chlorophyte algae.</title>
        <authorList>
            <person name="Puginier C."/>
            <person name="Libourel C."/>
            <person name="Otte J."/>
            <person name="Skaloud P."/>
            <person name="Haon M."/>
            <person name="Grisel S."/>
            <person name="Petersen M."/>
            <person name="Berrin J.G."/>
            <person name="Delaux P.M."/>
            <person name="Dal Grande F."/>
            <person name="Keller J."/>
        </authorList>
    </citation>
    <scope>NUCLEOTIDE SEQUENCE [LARGE SCALE GENOMIC DNA]</scope>
    <source>
        <strain evidence="12 13">SAG 2523</strain>
    </source>
</reference>
<dbReference type="InterPro" id="IPR030386">
    <property type="entry name" value="G_GB1_RHD3_dom"/>
</dbReference>
<dbReference type="GO" id="GO:0003924">
    <property type="term" value="F:GTPase activity"/>
    <property type="evidence" value="ECO:0007669"/>
    <property type="project" value="UniProtKB-UniRule"/>
</dbReference>